<feature type="region of interest" description="Disordered" evidence="1">
    <location>
        <begin position="81"/>
        <end position="104"/>
    </location>
</feature>
<dbReference type="Proteomes" id="UP000244855">
    <property type="component" value="Unassembled WGS sequence"/>
</dbReference>
<name>A0A2V1DPT1_9PLEO</name>
<sequence length="165" mass="18724">MCIPQLPPSLYPCYSFHSTQRTDPLSLNKSSMVSPLHSASHHEDSQRISHSSPLYPPPKLLQSHPKNHPFLSSQKKLLAQSFPPHTPKTITGVGGERRRTPHHFTHKRSSQTAYVRMIKQKIAVSTLETHNISKRYIRLYVGRCRVEEAEARVGTNICRCSGMMT</sequence>
<evidence type="ECO:0000313" key="3">
    <source>
        <dbReference type="Proteomes" id="UP000244855"/>
    </source>
</evidence>
<evidence type="ECO:0000313" key="2">
    <source>
        <dbReference type="EMBL" id="PVH99299.1"/>
    </source>
</evidence>
<feature type="region of interest" description="Disordered" evidence="1">
    <location>
        <begin position="26"/>
        <end position="69"/>
    </location>
</feature>
<organism evidence="2 3">
    <name type="scientific">Periconia macrospinosa</name>
    <dbReference type="NCBI Taxonomy" id="97972"/>
    <lineage>
        <taxon>Eukaryota</taxon>
        <taxon>Fungi</taxon>
        <taxon>Dikarya</taxon>
        <taxon>Ascomycota</taxon>
        <taxon>Pezizomycotina</taxon>
        <taxon>Dothideomycetes</taxon>
        <taxon>Pleosporomycetidae</taxon>
        <taxon>Pleosporales</taxon>
        <taxon>Massarineae</taxon>
        <taxon>Periconiaceae</taxon>
        <taxon>Periconia</taxon>
    </lineage>
</organism>
<proteinExistence type="predicted"/>
<evidence type="ECO:0000256" key="1">
    <source>
        <dbReference type="SAM" id="MobiDB-lite"/>
    </source>
</evidence>
<accession>A0A2V1DPT1</accession>
<gene>
    <name evidence="2" type="ORF">DM02DRAFT_436830</name>
</gene>
<keyword evidence="3" id="KW-1185">Reference proteome</keyword>
<protein>
    <submittedName>
        <fullName evidence="2">Uncharacterized protein</fullName>
    </submittedName>
</protein>
<dbReference type="EMBL" id="KZ805395">
    <property type="protein sequence ID" value="PVH99299.1"/>
    <property type="molecule type" value="Genomic_DNA"/>
</dbReference>
<dbReference type="AlphaFoldDB" id="A0A2V1DPT1"/>
<reference evidence="2 3" key="1">
    <citation type="journal article" date="2018" name="Sci. Rep.">
        <title>Comparative genomics provides insights into the lifestyle and reveals functional heterogeneity of dark septate endophytic fungi.</title>
        <authorList>
            <person name="Knapp D.G."/>
            <person name="Nemeth J.B."/>
            <person name="Barry K."/>
            <person name="Hainaut M."/>
            <person name="Henrissat B."/>
            <person name="Johnson J."/>
            <person name="Kuo A."/>
            <person name="Lim J.H.P."/>
            <person name="Lipzen A."/>
            <person name="Nolan M."/>
            <person name="Ohm R.A."/>
            <person name="Tamas L."/>
            <person name="Grigoriev I.V."/>
            <person name="Spatafora J.W."/>
            <person name="Nagy L.G."/>
            <person name="Kovacs G.M."/>
        </authorList>
    </citation>
    <scope>NUCLEOTIDE SEQUENCE [LARGE SCALE GENOMIC DNA]</scope>
    <source>
        <strain evidence="2 3">DSE2036</strain>
    </source>
</reference>